<reference evidence="2 3" key="1">
    <citation type="submission" date="2018-03" db="EMBL/GenBank/DDBJ databases">
        <title>Draft Genome Sequences of the Obligatory Marine Myxobacteria Enhygromyxa salina SWB005.</title>
        <authorList>
            <person name="Poehlein A."/>
            <person name="Moghaddam J.A."/>
            <person name="Harms H."/>
            <person name="Alanjari M."/>
            <person name="Koenig G.M."/>
            <person name="Daniel R."/>
            <person name="Schaeberle T.F."/>
        </authorList>
    </citation>
    <scope>NUCLEOTIDE SEQUENCE [LARGE SCALE GENOMIC DNA]</scope>
    <source>
        <strain evidence="2 3">SWB005</strain>
    </source>
</reference>
<evidence type="ECO:0000256" key="1">
    <source>
        <dbReference type="SAM" id="MobiDB-lite"/>
    </source>
</evidence>
<protein>
    <submittedName>
        <fullName evidence="2">Uncharacterized protein</fullName>
    </submittedName>
</protein>
<gene>
    <name evidence="2" type="ORF">ENSA5_50750</name>
</gene>
<sequence>MFGLSSSGCKDPPDPDQRVAPPAVDKDKGDALKTEAYREALELALPDARAALIAADPLAAYQLGLAPAATPPLRSAERRALERLSDPARAALDELDESYLPGAEVVILRVMRFAFARINDDLRRRAPAEQDPMVGLHAISATLDELRYRLVHDDCDTACQALPAALAEDVAALRGQLRAASVAGVTEAGLASAALAAEARALASRPVVAQTEPLATGLEQLAAACDAHRSWLEQLALALPKADRHEWTAKPAPRKLHADAAIERLPAILGESALARRLSVEERIDLAPGPAFVEIERHVRRWQALRETLVGDPDPRADDPPKPVDAARCEAALGRLRAGLEAVPEVGPPSLDCARYVAVIGDGPISEGRLVLELLDLGVIEPQRRALRTAELPEVALVAGPWSAQVHTHLRRLMLLARLSEHAASAHAIEEARRALCLAEAALWIHARLGPPDEVALTVGPPCADIGDAATITARVTGDPRAALAGFGLSLIGDEPARMVGFDRFFWAPLGLMKILATPKGMHPDEYSLPDDPEPAPDPEVEVELEQL</sequence>
<feature type="compositionally biased region" description="Acidic residues" evidence="1">
    <location>
        <begin position="528"/>
        <end position="548"/>
    </location>
</feature>
<name>A0A2S9XGY1_9BACT</name>
<evidence type="ECO:0000313" key="2">
    <source>
        <dbReference type="EMBL" id="PRP92128.1"/>
    </source>
</evidence>
<organism evidence="2 3">
    <name type="scientific">Enhygromyxa salina</name>
    <dbReference type="NCBI Taxonomy" id="215803"/>
    <lineage>
        <taxon>Bacteria</taxon>
        <taxon>Pseudomonadati</taxon>
        <taxon>Myxococcota</taxon>
        <taxon>Polyangia</taxon>
        <taxon>Nannocystales</taxon>
        <taxon>Nannocystaceae</taxon>
        <taxon>Enhygromyxa</taxon>
    </lineage>
</organism>
<proteinExistence type="predicted"/>
<dbReference type="Proteomes" id="UP000237968">
    <property type="component" value="Unassembled WGS sequence"/>
</dbReference>
<evidence type="ECO:0000313" key="3">
    <source>
        <dbReference type="Proteomes" id="UP000237968"/>
    </source>
</evidence>
<keyword evidence="3" id="KW-1185">Reference proteome</keyword>
<dbReference type="EMBL" id="PVNK01000221">
    <property type="protein sequence ID" value="PRP92128.1"/>
    <property type="molecule type" value="Genomic_DNA"/>
</dbReference>
<feature type="region of interest" description="Disordered" evidence="1">
    <location>
        <begin position="1"/>
        <end position="30"/>
    </location>
</feature>
<dbReference type="AlphaFoldDB" id="A0A2S9XGY1"/>
<feature type="region of interest" description="Disordered" evidence="1">
    <location>
        <begin position="523"/>
        <end position="548"/>
    </location>
</feature>
<comment type="caution">
    <text evidence="2">The sequence shown here is derived from an EMBL/GenBank/DDBJ whole genome shotgun (WGS) entry which is preliminary data.</text>
</comment>
<accession>A0A2S9XGY1</accession>